<dbReference type="AlphaFoldDB" id="A0A8J5QNM5"/>
<dbReference type="InterPro" id="IPR058841">
    <property type="entry name" value="HTH_76"/>
</dbReference>
<dbReference type="OrthoDB" id="9936937at2759"/>
<evidence type="ECO:0000259" key="2">
    <source>
        <dbReference type="Pfam" id="PF17733"/>
    </source>
</evidence>
<dbReference type="Pfam" id="PF25871">
    <property type="entry name" value="HTH_76"/>
    <property type="match status" value="1"/>
</dbReference>
<evidence type="ECO:0000259" key="3">
    <source>
        <dbReference type="Pfam" id="PF25871"/>
    </source>
</evidence>
<dbReference type="RefSeq" id="XP_049266585.1">
    <property type="nucleotide sequence ID" value="XM_049410698.1"/>
</dbReference>
<evidence type="ECO:0000256" key="1">
    <source>
        <dbReference type="SAM" id="MobiDB-lite"/>
    </source>
</evidence>
<dbReference type="GeneID" id="73466903"/>
<accession>A0A8J5QNM5</accession>
<dbReference type="PANTHER" id="PTHR36855">
    <property type="entry name" value="CHROMOSOME 10, WHOLE GENOME SHOTGUN SEQUENCE"/>
    <property type="match status" value="1"/>
</dbReference>
<comment type="caution">
    <text evidence="4">The sequence shown here is derived from an EMBL/GenBank/DDBJ whole genome shotgun (WGS) entry which is preliminary data.</text>
</comment>
<evidence type="ECO:0000313" key="5">
    <source>
        <dbReference type="Proteomes" id="UP000694255"/>
    </source>
</evidence>
<dbReference type="InterPro" id="IPR040554">
    <property type="entry name" value="KPWE_PEX14_dom"/>
</dbReference>
<proteinExistence type="predicted"/>
<feature type="region of interest" description="Disordered" evidence="1">
    <location>
        <begin position="99"/>
        <end position="122"/>
    </location>
</feature>
<name>A0A8J5QNM5_9ASCO</name>
<feature type="compositionally biased region" description="Low complexity" evidence="1">
    <location>
        <begin position="111"/>
        <end position="122"/>
    </location>
</feature>
<feature type="region of interest" description="Disordered" evidence="1">
    <location>
        <begin position="137"/>
        <end position="175"/>
    </location>
</feature>
<feature type="compositionally biased region" description="Basic and acidic residues" evidence="1">
    <location>
        <begin position="160"/>
        <end position="169"/>
    </location>
</feature>
<feature type="compositionally biased region" description="Polar residues" evidence="1">
    <location>
        <begin position="146"/>
        <end position="155"/>
    </location>
</feature>
<organism evidence="4 5">
    <name type="scientific">[Candida] subhashii</name>
    <dbReference type="NCBI Taxonomy" id="561895"/>
    <lineage>
        <taxon>Eukaryota</taxon>
        <taxon>Fungi</taxon>
        <taxon>Dikarya</taxon>
        <taxon>Ascomycota</taxon>
        <taxon>Saccharomycotina</taxon>
        <taxon>Pichiomycetes</taxon>
        <taxon>Debaryomycetaceae</taxon>
        <taxon>Spathaspora</taxon>
    </lineage>
</organism>
<feature type="domain" description="Peroxisomal membrane protein PEX14-like KPWE" evidence="2">
    <location>
        <begin position="117"/>
        <end position="164"/>
    </location>
</feature>
<reference evidence="4 5" key="1">
    <citation type="journal article" date="2021" name="DNA Res.">
        <title>Genome analysis of Candida subhashii reveals its hybrid nature and dual mitochondrial genome conformations.</title>
        <authorList>
            <person name="Mixao V."/>
            <person name="Hegedusova E."/>
            <person name="Saus E."/>
            <person name="Pryszcz L.P."/>
            <person name="Cillingova A."/>
            <person name="Nosek J."/>
            <person name="Gabaldon T."/>
        </authorList>
    </citation>
    <scope>NUCLEOTIDE SEQUENCE [LARGE SCALE GENOMIC DNA]</scope>
    <source>
        <strain evidence="4 5">CBS 10753</strain>
    </source>
</reference>
<sequence length="175" mass="20168">MSSSNPQEEVYKQYLNYDWDSFEDFQQGLSEILQNYLSNLQENDPSITTIPALDKQQLINQAKVFFFCNHTGNILNLEDYEDWKLHNEDKFKKITEVKDVEMEETQPESTSQSNNPPYSSNYQQLVELIMSGKPVPGIKEIPDTVLTDQGSSATAPQRVKPWEKNKIPSEEDNSI</sequence>
<keyword evidence="5" id="KW-1185">Reference proteome</keyword>
<evidence type="ECO:0000313" key="4">
    <source>
        <dbReference type="EMBL" id="KAG7666357.1"/>
    </source>
</evidence>
<feature type="domain" description="PEX14-like helix-turn-helix" evidence="3">
    <location>
        <begin position="8"/>
        <end position="87"/>
    </location>
</feature>
<dbReference type="EMBL" id="JAGSYN010000009">
    <property type="protein sequence ID" value="KAG7666357.1"/>
    <property type="molecule type" value="Genomic_DNA"/>
</dbReference>
<dbReference type="Pfam" id="PF17733">
    <property type="entry name" value="KPWE_dom"/>
    <property type="match status" value="1"/>
</dbReference>
<protein>
    <submittedName>
        <fullName evidence="4">Uncharacterized protein</fullName>
    </submittedName>
</protein>
<dbReference type="PANTHER" id="PTHR36855:SF1">
    <property type="entry name" value="PEROXISOME MEMBRANE ANCHOR PROTEIN PEX14P N-TERMINAL DOMAIN-CONTAINING PROTEIN"/>
    <property type="match status" value="1"/>
</dbReference>
<dbReference type="Proteomes" id="UP000694255">
    <property type="component" value="Unassembled WGS sequence"/>
</dbReference>
<gene>
    <name evidence="4" type="ORF">J8A68_000102</name>
</gene>